<accession>A0A9W8LND5</accession>
<dbReference type="AlphaFoldDB" id="A0A9W8LND5"/>
<comment type="caution">
    <text evidence="2">The sequence shown here is derived from an EMBL/GenBank/DDBJ whole genome shotgun (WGS) entry which is preliminary data.</text>
</comment>
<reference evidence="2" key="1">
    <citation type="submission" date="2022-07" db="EMBL/GenBank/DDBJ databases">
        <title>Phylogenomic reconstructions and comparative analyses of Kickxellomycotina fungi.</title>
        <authorList>
            <person name="Reynolds N.K."/>
            <person name="Stajich J.E."/>
            <person name="Barry K."/>
            <person name="Grigoriev I.V."/>
            <person name="Crous P."/>
            <person name="Smith M.E."/>
        </authorList>
    </citation>
    <scope>NUCLEOTIDE SEQUENCE</scope>
    <source>
        <strain evidence="2">BCRC 34489</strain>
    </source>
</reference>
<keyword evidence="3" id="KW-1185">Reference proteome</keyword>
<feature type="region of interest" description="Disordered" evidence="1">
    <location>
        <begin position="1"/>
        <end position="62"/>
    </location>
</feature>
<dbReference type="Proteomes" id="UP001140172">
    <property type="component" value="Unassembled WGS sequence"/>
</dbReference>
<evidence type="ECO:0000313" key="3">
    <source>
        <dbReference type="Proteomes" id="UP001140172"/>
    </source>
</evidence>
<gene>
    <name evidence="2" type="ORF">GGI15_000955</name>
</gene>
<dbReference type="OrthoDB" id="415023at2759"/>
<name>A0A9W8LND5_9FUNG</name>
<feature type="compositionally biased region" description="Basic and acidic residues" evidence="1">
    <location>
        <begin position="18"/>
        <end position="43"/>
    </location>
</feature>
<dbReference type="EMBL" id="JANBUM010000032">
    <property type="protein sequence ID" value="KAJ2787126.1"/>
    <property type="molecule type" value="Genomic_DNA"/>
</dbReference>
<evidence type="ECO:0000256" key="1">
    <source>
        <dbReference type="SAM" id="MobiDB-lite"/>
    </source>
</evidence>
<feature type="non-terminal residue" evidence="2">
    <location>
        <position position="1"/>
    </location>
</feature>
<feature type="compositionally biased region" description="Basic residues" evidence="1">
    <location>
        <begin position="1"/>
        <end position="17"/>
    </location>
</feature>
<evidence type="ECO:0000313" key="2">
    <source>
        <dbReference type="EMBL" id="KAJ2787126.1"/>
    </source>
</evidence>
<sequence>HAKGAARQKKAESKRRQKEMAKIKKRQAARDFHRDAHQGKSQEEQEAVAAADLPRQMAHIYI</sequence>
<organism evidence="2 3">
    <name type="scientific">Coemansia interrupta</name>
    <dbReference type="NCBI Taxonomy" id="1126814"/>
    <lineage>
        <taxon>Eukaryota</taxon>
        <taxon>Fungi</taxon>
        <taxon>Fungi incertae sedis</taxon>
        <taxon>Zoopagomycota</taxon>
        <taxon>Kickxellomycotina</taxon>
        <taxon>Kickxellomycetes</taxon>
        <taxon>Kickxellales</taxon>
        <taxon>Kickxellaceae</taxon>
        <taxon>Coemansia</taxon>
    </lineage>
</organism>
<proteinExistence type="predicted"/>
<protein>
    <submittedName>
        <fullName evidence="2">Uncharacterized protein</fullName>
    </submittedName>
</protein>